<evidence type="ECO:0000256" key="1">
    <source>
        <dbReference type="ARBA" id="ARBA00010641"/>
    </source>
</evidence>
<feature type="domain" description="RNA polymerase sigma factor 70 region 4 type 2" evidence="7">
    <location>
        <begin position="105"/>
        <end position="157"/>
    </location>
</feature>
<reference evidence="8 9" key="1">
    <citation type="submission" date="2021-02" db="EMBL/GenBank/DDBJ databases">
        <title>Alicyclobacillus curvatus sp. nov. and Alicyclobacillus mengziensis sp. nov., two acidophilic bacteria isolated from acid mine drainage.</title>
        <authorList>
            <person name="Huang Y."/>
        </authorList>
    </citation>
    <scope>NUCLEOTIDE SEQUENCE [LARGE SCALE GENOMIC DNA]</scope>
    <source>
        <strain evidence="8 9">S30H14</strain>
    </source>
</reference>
<dbReference type="PANTHER" id="PTHR43133:SF8">
    <property type="entry name" value="RNA POLYMERASE SIGMA FACTOR HI_1459-RELATED"/>
    <property type="match status" value="1"/>
</dbReference>
<dbReference type="NCBIfam" id="TIGR02937">
    <property type="entry name" value="sigma70-ECF"/>
    <property type="match status" value="1"/>
</dbReference>
<keyword evidence="9" id="KW-1185">Reference proteome</keyword>
<dbReference type="SUPFAM" id="SSF88659">
    <property type="entry name" value="Sigma3 and sigma4 domains of RNA polymerase sigma factors"/>
    <property type="match status" value="1"/>
</dbReference>
<dbReference type="RefSeq" id="WP_206658540.1">
    <property type="nucleotide sequence ID" value="NZ_CP071182.1"/>
</dbReference>
<protein>
    <submittedName>
        <fullName evidence="8">Sigma-70 family RNA polymerase sigma factor</fullName>
    </submittedName>
</protein>
<dbReference type="Proteomes" id="UP000663505">
    <property type="component" value="Chromosome"/>
</dbReference>
<dbReference type="GO" id="GO:0003677">
    <property type="term" value="F:DNA binding"/>
    <property type="evidence" value="ECO:0007669"/>
    <property type="project" value="UniProtKB-KW"/>
</dbReference>
<evidence type="ECO:0000313" key="9">
    <source>
        <dbReference type="Proteomes" id="UP000663505"/>
    </source>
</evidence>
<dbReference type="InterPro" id="IPR036388">
    <property type="entry name" value="WH-like_DNA-bd_sf"/>
</dbReference>
<proteinExistence type="inferred from homology"/>
<organism evidence="8 9">
    <name type="scientific">Alicyclobacillus mengziensis</name>
    <dbReference type="NCBI Taxonomy" id="2931921"/>
    <lineage>
        <taxon>Bacteria</taxon>
        <taxon>Bacillati</taxon>
        <taxon>Bacillota</taxon>
        <taxon>Bacilli</taxon>
        <taxon>Bacillales</taxon>
        <taxon>Alicyclobacillaceae</taxon>
        <taxon>Alicyclobacillus</taxon>
    </lineage>
</organism>
<dbReference type="InterPro" id="IPR013324">
    <property type="entry name" value="RNA_pol_sigma_r3/r4-like"/>
</dbReference>
<keyword evidence="4" id="KW-0238">DNA-binding</keyword>
<sequence>MNDHRTPEEEIAYLHELYADQIYRYAHLTLGNGADAMDVVQEVFLRAFRSWNTYRHEANTRTWLLSITRNYITDVIRKKQSEKRCLDRYKTNELHENTNVAQSILEVEEMLAQLKPTYRQVVILRYIDDLSMTETAKILGWSEGKVRVTTHRALKKLRSLMGATFSEEDHRGELRSGHYS</sequence>
<evidence type="ECO:0000256" key="4">
    <source>
        <dbReference type="ARBA" id="ARBA00023125"/>
    </source>
</evidence>
<dbReference type="InterPro" id="IPR013325">
    <property type="entry name" value="RNA_pol_sigma_r2"/>
</dbReference>
<evidence type="ECO:0000256" key="2">
    <source>
        <dbReference type="ARBA" id="ARBA00023015"/>
    </source>
</evidence>
<accession>A0A9X7W2M9</accession>
<dbReference type="InterPro" id="IPR007627">
    <property type="entry name" value="RNA_pol_sigma70_r2"/>
</dbReference>
<dbReference type="Gene3D" id="1.10.10.10">
    <property type="entry name" value="Winged helix-like DNA-binding domain superfamily/Winged helix DNA-binding domain"/>
    <property type="match status" value="1"/>
</dbReference>
<evidence type="ECO:0000313" key="8">
    <source>
        <dbReference type="EMBL" id="QSO49229.1"/>
    </source>
</evidence>
<dbReference type="EMBL" id="CP071182">
    <property type="protein sequence ID" value="QSO49229.1"/>
    <property type="molecule type" value="Genomic_DNA"/>
</dbReference>
<gene>
    <name evidence="8" type="ORF">JZ786_10075</name>
</gene>
<dbReference type="GO" id="GO:0016987">
    <property type="term" value="F:sigma factor activity"/>
    <property type="evidence" value="ECO:0007669"/>
    <property type="project" value="UniProtKB-KW"/>
</dbReference>
<feature type="domain" description="RNA polymerase sigma-70 region 2" evidence="6">
    <location>
        <begin position="15"/>
        <end position="80"/>
    </location>
</feature>
<dbReference type="InterPro" id="IPR014284">
    <property type="entry name" value="RNA_pol_sigma-70_dom"/>
</dbReference>
<keyword evidence="5" id="KW-0804">Transcription</keyword>
<dbReference type="PANTHER" id="PTHR43133">
    <property type="entry name" value="RNA POLYMERASE ECF-TYPE SIGMA FACTO"/>
    <property type="match status" value="1"/>
</dbReference>
<keyword evidence="3" id="KW-0731">Sigma factor</keyword>
<evidence type="ECO:0000259" key="7">
    <source>
        <dbReference type="Pfam" id="PF08281"/>
    </source>
</evidence>
<dbReference type="Gene3D" id="1.10.1740.10">
    <property type="match status" value="1"/>
</dbReference>
<dbReference type="SUPFAM" id="SSF88946">
    <property type="entry name" value="Sigma2 domain of RNA polymerase sigma factors"/>
    <property type="match status" value="1"/>
</dbReference>
<dbReference type="Pfam" id="PF04542">
    <property type="entry name" value="Sigma70_r2"/>
    <property type="match status" value="1"/>
</dbReference>
<dbReference type="KEGG" id="afx:JZ786_10075"/>
<dbReference type="AlphaFoldDB" id="A0A9X7W2M9"/>
<comment type="similarity">
    <text evidence="1">Belongs to the sigma-70 factor family. ECF subfamily.</text>
</comment>
<dbReference type="CDD" id="cd06171">
    <property type="entry name" value="Sigma70_r4"/>
    <property type="match status" value="1"/>
</dbReference>
<dbReference type="InterPro" id="IPR039425">
    <property type="entry name" value="RNA_pol_sigma-70-like"/>
</dbReference>
<dbReference type="Pfam" id="PF08281">
    <property type="entry name" value="Sigma70_r4_2"/>
    <property type="match status" value="1"/>
</dbReference>
<dbReference type="GO" id="GO:0006352">
    <property type="term" value="P:DNA-templated transcription initiation"/>
    <property type="evidence" value="ECO:0007669"/>
    <property type="project" value="InterPro"/>
</dbReference>
<evidence type="ECO:0000259" key="6">
    <source>
        <dbReference type="Pfam" id="PF04542"/>
    </source>
</evidence>
<keyword evidence="2" id="KW-0805">Transcription regulation</keyword>
<name>A0A9X7W2M9_9BACL</name>
<evidence type="ECO:0000256" key="3">
    <source>
        <dbReference type="ARBA" id="ARBA00023082"/>
    </source>
</evidence>
<evidence type="ECO:0000256" key="5">
    <source>
        <dbReference type="ARBA" id="ARBA00023163"/>
    </source>
</evidence>
<dbReference type="InterPro" id="IPR013249">
    <property type="entry name" value="RNA_pol_sigma70_r4_t2"/>
</dbReference>